<gene>
    <name evidence="2" type="ORF">Sjap_005475</name>
</gene>
<name>A0AAP0K466_9MAGN</name>
<keyword evidence="1" id="KW-0812">Transmembrane</keyword>
<dbReference type="PANTHER" id="PTHR47461">
    <property type="entry name" value="PHYTOLONGIN PHYL1.2"/>
    <property type="match status" value="1"/>
</dbReference>
<keyword evidence="1" id="KW-0472">Membrane</keyword>
<proteinExistence type="predicted"/>
<comment type="caution">
    <text evidence="2">The sequence shown here is derived from an EMBL/GenBank/DDBJ whole genome shotgun (WGS) entry which is preliminary data.</text>
</comment>
<dbReference type="InterPro" id="IPR011012">
    <property type="entry name" value="Longin-like_dom_sf"/>
</dbReference>
<evidence type="ECO:0000313" key="2">
    <source>
        <dbReference type="EMBL" id="KAK9145572.1"/>
    </source>
</evidence>
<dbReference type="InterPro" id="IPR044783">
    <property type="entry name" value="PHYL"/>
</dbReference>
<dbReference type="Gene3D" id="3.30.450.50">
    <property type="entry name" value="Longin domain"/>
    <property type="match status" value="1"/>
</dbReference>
<organism evidence="2 3">
    <name type="scientific">Stephania japonica</name>
    <dbReference type="NCBI Taxonomy" id="461633"/>
    <lineage>
        <taxon>Eukaryota</taxon>
        <taxon>Viridiplantae</taxon>
        <taxon>Streptophyta</taxon>
        <taxon>Embryophyta</taxon>
        <taxon>Tracheophyta</taxon>
        <taxon>Spermatophyta</taxon>
        <taxon>Magnoliopsida</taxon>
        <taxon>Ranunculales</taxon>
        <taxon>Menispermaceae</taxon>
        <taxon>Menispermoideae</taxon>
        <taxon>Cissampelideae</taxon>
        <taxon>Stephania</taxon>
    </lineage>
</organism>
<accession>A0AAP0K466</accession>
<dbReference type="EMBL" id="JBBNAE010000002">
    <property type="protein sequence ID" value="KAK9145572.1"/>
    <property type="molecule type" value="Genomic_DNA"/>
</dbReference>
<dbReference type="AlphaFoldDB" id="A0AAP0K466"/>
<dbReference type="GO" id="GO:0016020">
    <property type="term" value="C:membrane"/>
    <property type="evidence" value="ECO:0007669"/>
    <property type="project" value="InterPro"/>
</dbReference>
<dbReference type="PANTHER" id="PTHR47461:SF3">
    <property type="entry name" value="PHYTOLONGIN PHYL2.2"/>
    <property type="match status" value="1"/>
</dbReference>
<keyword evidence="3" id="KW-1185">Reference proteome</keyword>
<evidence type="ECO:0000256" key="1">
    <source>
        <dbReference type="SAM" id="Phobius"/>
    </source>
</evidence>
<feature type="transmembrane region" description="Helical" evidence="1">
    <location>
        <begin position="231"/>
        <end position="252"/>
    </location>
</feature>
<sequence>MVFDSDFVFYASISRRTTVLAEFINSSSVDGDLETLGSQCLARYPQLHLSFSHTIRKRIYTFLIDDPFVFFAIIDEKLGKSTSFDLLECVKDVFFKILRSNSLKSDEGFEDLSSYCFQDELEPVFASLIVRDCKMMPLRSLGEMFSSDDCRKNGVLVKKKRRSVEEMTIPMMKSDSGSNRETLIENGIDVVNGDDGRREFGVSAPKKVISNGCSSSSSVGLNGRKMWRRHVWTVLVLDLVVCFGLFGVWLWVCKGFECLAN</sequence>
<protein>
    <recommendedName>
        <fullName evidence="4">Longin domain-containing protein</fullName>
    </recommendedName>
</protein>
<dbReference type="SUPFAM" id="SSF64356">
    <property type="entry name" value="SNARE-like"/>
    <property type="match status" value="1"/>
</dbReference>
<keyword evidence="1" id="KW-1133">Transmembrane helix</keyword>
<reference evidence="2 3" key="1">
    <citation type="submission" date="2024-01" db="EMBL/GenBank/DDBJ databases">
        <title>Genome assemblies of Stephania.</title>
        <authorList>
            <person name="Yang L."/>
        </authorList>
    </citation>
    <scope>NUCLEOTIDE SEQUENCE [LARGE SCALE GENOMIC DNA]</scope>
    <source>
        <strain evidence="2">QJT</strain>
        <tissue evidence="2">Leaf</tissue>
    </source>
</reference>
<evidence type="ECO:0008006" key="4">
    <source>
        <dbReference type="Google" id="ProtNLM"/>
    </source>
</evidence>
<dbReference type="Proteomes" id="UP001417504">
    <property type="component" value="Unassembled WGS sequence"/>
</dbReference>
<evidence type="ECO:0000313" key="3">
    <source>
        <dbReference type="Proteomes" id="UP001417504"/>
    </source>
</evidence>